<feature type="compositionally biased region" description="Basic and acidic residues" evidence="1">
    <location>
        <begin position="18"/>
        <end position="39"/>
    </location>
</feature>
<accession>A0A426XWX0</accession>
<dbReference type="EMBL" id="AMZH03016873">
    <property type="protein sequence ID" value="RRT43850.1"/>
    <property type="molecule type" value="Genomic_DNA"/>
</dbReference>
<protein>
    <submittedName>
        <fullName evidence="2">Uncharacterized protein</fullName>
    </submittedName>
</protein>
<reference evidence="2 3" key="1">
    <citation type="journal article" date="2014" name="Agronomy (Basel)">
        <title>A Draft Genome Sequence for Ensete ventricosum, the Drought-Tolerant Tree Against Hunger.</title>
        <authorList>
            <person name="Harrison J."/>
            <person name="Moore K.A."/>
            <person name="Paszkiewicz K."/>
            <person name="Jones T."/>
            <person name="Grant M."/>
            <person name="Ambacheew D."/>
            <person name="Muzemil S."/>
            <person name="Studholme D.J."/>
        </authorList>
    </citation>
    <scope>NUCLEOTIDE SEQUENCE [LARGE SCALE GENOMIC DNA]</scope>
</reference>
<evidence type="ECO:0000256" key="1">
    <source>
        <dbReference type="SAM" id="MobiDB-lite"/>
    </source>
</evidence>
<dbReference type="AlphaFoldDB" id="A0A426XWX0"/>
<comment type="caution">
    <text evidence="2">The sequence shown here is derived from an EMBL/GenBank/DDBJ whole genome shotgun (WGS) entry which is preliminary data.</text>
</comment>
<organism evidence="2 3">
    <name type="scientific">Ensete ventricosum</name>
    <name type="common">Abyssinian banana</name>
    <name type="synonym">Musa ensete</name>
    <dbReference type="NCBI Taxonomy" id="4639"/>
    <lineage>
        <taxon>Eukaryota</taxon>
        <taxon>Viridiplantae</taxon>
        <taxon>Streptophyta</taxon>
        <taxon>Embryophyta</taxon>
        <taxon>Tracheophyta</taxon>
        <taxon>Spermatophyta</taxon>
        <taxon>Magnoliopsida</taxon>
        <taxon>Liliopsida</taxon>
        <taxon>Zingiberales</taxon>
        <taxon>Musaceae</taxon>
        <taxon>Ensete</taxon>
    </lineage>
</organism>
<name>A0A426XWX0_ENSVE</name>
<evidence type="ECO:0000313" key="3">
    <source>
        <dbReference type="Proteomes" id="UP000287651"/>
    </source>
</evidence>
<dbReference type="Proteomes" id="UP000287651">
    <property type="component" value="Unassembled WGS sequence"/>
</dbReference>
<evidence type="ECO:0000313" key="2">
    <source>
        <dbReference type="EMBL" id="RRT43850.1"/>
    </source>
</evidence>
<feature type="region of interest" description="Disordered" evidence="1">
    <location>
        <begin position="1"/>
        <end position="87"/>
    </location>
</feature>
<sequence>MGSRGEIVEKQGWPRRWQGGEEQRWPAEEEVAEGRKDRGGLGYGGSDWEENEAMGSSEGCDSGRAVGSGEEAREEGEEGVIGATTEEGYGQLEVVAGVVKEERRWWPGRGGSGV</sequence>
<proteinExistence type="predicted"/>
<gene>
    <name evidence="2" type="ORF">B296_00027507</name>
</gene>